<accession>A0A220VCY7</accession>
<dbReference type="PANTHER" id="PTHR39583:SF2">
    <property type="entry name" value="TYPE II SECRETION SYSTEM PROTEIN J"/>
    <property type="match status" value="1"/>
</dbReference>
<dbReference type="SUPFAM" id="SSF54523">
    <property type="entry name" value="Pili subunits"/>
    <property type="match status" value="1"/>
</dbReference>
<keyword evidence="8 10" id="KW-1133">Transmembrane helix</keyword>
<dbReference type="InterPro" id="IPR045584">
    <property type="entry name" value="Pilin-like"/>
</dbReference>
<dbReference type="InterPro" id="IPR010055">
    <property type="entry name" value="T2SS_protein-GspJ"/>
</dbReference>
<keyword evidence="4" id="KW-1003">Cell membrane</keyword>
<dbReference type="InterPro" id="IPR012902">
    <property type="entry name" value="N_methyl_site"/>
</dbReference>
<dbReference type="PANTHER" id="PTHR39583">
    <property type="entry name" value="TYPE II SECRETION SYSTEM PROTEIN J-RELATED"/>
    <property type="match status" value="1"/>
</dbReference>
<sequence>MYKNGFTLIEVLLATVIMSFIGIAAYSMLFSIKETEVASNQKTQENNELQRALIIFDNDFNQIISRKYSSEEKININPIIIGLGENSSDDVGVSLIRGGWVNPNYEFRRSQFLKVKYYIENKQLMRKWYPFVDTTDNTPFYKQILINNILSFEIESYEKGLWFQEWKKENTPQALKIIINIEGIGRIEKIYLLPESEV</sequence>
<dbReference type="Gene3D" id="3.10.610.10">
    <property type="entry name" value="GSPII I/J protein-like"/>
    <property type="match status" value="1"/>
</dbReference>
<evidence type="ECO:0000256" key="3">
    <source>
        <dbReference type="ARBA" id="ARBA00021539"/>
    </source>
</evidence>
<dbReference type="AlphaFoldDB" id="A0A220VCY7"/>
<keyword evidence="7 10" id="KW-0812">Transmembrane</keyword>
<evidence type="ECO:0000256" key="7">
    <source>
        <dbReference type="ARBA" id="ARBA00022692"/>
    </source>
</evidence>
<dbReference type="Gene3D" id="2.10.70.20">
    <property type="entry name" value="gspk-gspi-gspj complex like domains"/>
    <property type="match status" value="1"/>
</dbReference>
<dbReference type="EMBL" id="CP022355">
    <property type="protein sequence ID" value="ASK78199.1"/>
    <property type="molecule type" value="Genomic_DNA"/>
</dbReference>
<dbReference type="InterPro" id="IPR051621">
    <property type="entry name" value="T2SS_protein_J"/>
</dbReference>
<gene>
    <name evidence="11" type="primary">gspJ</name>
    <name evidence="11" type="ORF">CF386_03700</name>
</gene>
<dbReference type="Pfam" id="PF11612">
    <property type="entry name" value="T2SSJ"/>
    <property type="match status" value="1"/>
</dbReference>
<evidence type="ECO:0000256" key="1">
    <source>
        <dbReference type="ARBA" id="ARBA00004377"/>
    </source>
</evidence>
<proteinExistence type="inferred from homology"/>
<dbReference type="OrthoDB" id="9794345at2"/>
<dbReference type="GO" id="GO:0015627">
    <property type="term" value="C:type II protein secretion system complex"/>
    <property type="evidence" value="ECO:0007669"/>
    <property type="project" value="InterPro"/>
</dbReference>
<keyword evidence="5" id="KW-0488">Methylation</keyword>
<dbReference type="NCBIfam" id="TIGR01711">
    <property type="entry name" value="gspJ"/>
    <property type="match status" value="1"/>
</dbReference>
<evidence type="ECO:0000256" key="5">
    <source>
        <dbReference type="ARBA" id="ARBA00022481"/>
    </source>
</evidence>
<comment type="similarity">
    <text evidence="2">Belongs to the GSP J family.</text>
</comment>
<evidence type="ECO:0000256" key="4">
    <source>
        <dbReference type="ARBA" id="ARBA00022475"/>
    </source>
</evidence>
<evidence type="ECO:0000256" key="2">
    <source>
        <dbReference type="ARBA" id="ARBA00011084"/>
    </source>
</evidence>
<protein>
    <recommendedName>
        <fullName evidence="3">Type II secretion system protein J</fullName>
    </recommendedName>
</protein>
<keyword evidence="12" id="KW-1185">Reference proteome</keyword>
<dbReference type="GO" id="GO:0005886">
    <property type="term" value="C:plasma membrane"/>
    <property type="evidence" value="ECO:0007669"/>
    <property type="project" value="UniProtKB-SubCell"/>
</dbReference>
<comment type="subcellular location">
    <subcellularLocation>
        <location evidence="1">Cell inner membrane</location>
        <topology evidence="1">Single-pass membrane protein</topology>
    </subcellularLocation>
</comment>
<evidence type="ECO:0000256" key="8">
    <source>
        <dbReference type="ARBA" id="ARBA00022989"/>
    </source>
</evidence>
<dbReference type="Proteomes" id="UP000242175">
    <property type="component" value="Chromosome large"/>
</dbReference>
<dbReference type="RefSeq" id="WP_089073108.1">
    <property type="nucleotide sequence ID" value="NZ_CBCSAM010000010.1"/>
</dbReference>
<evidence type="ECO:0000256" key="6">
    <source>
        <dbReference type="ARBA" id="ARBA00022519"/>
    </source>
</evidence>
<evidence type="ECO:0000313" key="11">
    <source>
        <dbReference type="EMBL" id="ASK78199.1"/>
    </source>
</evidence>
<evidence type="ECO:0000313" key="12">
    <source>
        <dbReference type="Proteomes" id="UP000242175"/>
    </source>
</evidence>
<evidence type="ECO:0000256" key="10">
    <source>
        <dbReference type="SAM" id="Phobius"/>
    </source>
</evidence>
<feature type="transmembrane region" description="Helical" evidence="10">
    <location>
        <begin position="12"/>
        <end position="32"/>
    </location>
</feature>
<keyword evidence="9 10" id="KW-0472">Membrane</keyword>
<dbReference type="NCBIfam" id="TIGR02532">
    <property type="entry name" value="IV_pilin_GFxxxE"/>
    <property type="match status" value="1"/>
</dbReference>
<dbReference type="GO" id="GO:0015628">
    <property type="term" value="P:protein secretion by the type II secretion system"/>
    <property type="evidence" value="ECO:0007669"/>
    <property type="project" value="InterPro"/>
</dbReference>
<keyword evidence="6" id="KW-0997">Cell inner membrane</keyword>
<dbReference type="Pfam" id="PF07963">
    <property type="entry name" value="N_methyl"/>
    <property type="match status" value="1"/>
</dbReference>
<reference evidence="11 12" key="1">
    <citation type="journal article" date="2016" name="Int. J. Syst. Evol. Microbiol.">
        <title>Paraphotobacterium marinum gen. nov., sp. nov., a member of the family Vibrionaceae, isolated from surface seawater.</title>
        <authorList>
            <person name="Huang Z."/>
            <person name="Dong C."/>
            <person name="Shao Z."/>
        </authorList>
    </citation>
    <scope>NUCLEOTIDE SEQUENCE [LARGE SCALE GENOMIC DNA]</scope>
    <source>
        <strain evidence="11 12">NSCS20N07D</strain>
    </source>
</reference>
<organism evidence="11 12">
    <name type="scientific">Paraphotobacterium marinum</name>
    <dbReference type="NCBI Taxonomy" id="1755811"/>
    <lineage>
        <taxon>Bacteria</taxon>
        <taxon>Pseudomonadati</taxon>
        <taxon>Pseudomonadota</taxon>
        <taxon>Gammaproteobacteria</taxon>
        <taxon>Vibrionales</taxon>
        <taxon>Vibrionaceae</taxon>
        <taxon>Paraphotobacterium</taxon>
    </lineage>
</organism>
<name>A0A220VCY7_9GAMM</name>
<evidence type="ECO:0000256" key="9">
    <source>
        <dbReference type="ARBA" id="ARBA00023136"/>
    </source>
</evidence>
<dbReference type="KEGG" id="pmai:CF386_03700"/>